<evidence type="ECO:0000313" key="6">
    <source>
        <dbReference type="EMBL" id="EUA88793.1"/>
    </source>
</evidence>
<evidence type="ECO:0000256" key="3">
    <source>
        <dbReference type="ARBA" id="ARBA00022989"/>
    </source>
</evidence>
<evidence type="ECO:0000256" key="1">
    <source>
        <dbReference type="ARBA" id="ARBA00022448"/>
    </source>
</evidence>
<keyword evidence="2" id="KW-0812">Transmembrane</keyword>
<dbReference type="Gene3D" id="3.40.50.300">
    <property type="entry name" value="P-loop containing nucleotide triphosphate hydrolases"/>
    <property type="match status" value="1"/>
</dbReference>
<dbReference type="EMBL" id="JAOL01000133">
    <property type="protein sequence ID" value="EUA88793.1"/>
    <property type="molecule type" value="Genomic_DNA"/>
</dbReference>
<evidence type="ECO:0000256" key="2">
    <source>
        <dbReference type="ARBA" id="ARBA00022692"/>
    </source>
</evidence>
<keyword evidence="7" id="KW-1185">Reference proteome</keyword>
<keyword evidence="1" id="KW-0813">Transport</keyword>
<evidence type="ECO:0000256" key="4">
    <source>
        <dbReference type="ARBA" id="ARBA00023136"/>
    </source>
</evidence>
<dbReference type="InterPro" id="IPR050835">
    <property type="entry name" value="ABC_transporter_sub-D"/>
</dbReference>
<evidence type="ECO:0000259" key="5">
    <source>
        <dbReference type="Pfam" id="PF00005"/>
    </source>
</evidence>
<dbReference type="InterPro" id="IPR003439">
    <property type="entry name" value="ABC_transporter-like_ATP-bd"/>
</dbReference>
<keyword evidence="4" id="KW-0472">Membrane</keyword>
<evidence type="ECO:0000313" key="7">
    <source>
        <dbReference type="Proteomes" id="UP000020681"/>
    </source>
</evidence>
<comment type="caution">
    <text evidence="6">The sequence shown here is derived from an EMBL/GenBank/DDBJ whole genome shotgun (WGS) entry which is preliminary data.</text>
</comment>
<organism evidence="6 7">
    <name type="scientific">Mycobacterium ulcerans str. Harvey</name>
    <dbReference type="NCBI Taxonomy" id="1299332"/>
    <lineage>
        <taxon>Bacteria</taxon>
        <taxon>Bacillati</taxon>
        <taxon>Actinomycetota</taxon>
        <taxon>Actinomycetes</taxon>
        <taxon>Mycobacteriales</taxon>
        <taxon>Mycobacteriaceae</taxon>
        <taxon>Mycobacterium</taxon>
        <taxon>Mycobacterium ulcerans group</taxon>
    </lineage>
</organism>
<reference evidence="6 7" key="1">
    <citation type="submission" date="2014-01" db="EMBL/GenBank/DDBJ databases">
        <authorList>
            <person name="Dobos K."/>
            <person name="Lenaerts A."/>
            <person name="Ordway D."/>
            <person name="DeGroote M.A."/>
            <person name="Parker T."/>
            <person name="Sizemore C."/>
            <person name="Tallon L.J."/>
            <person name="Sadzewicz L.K."/>
            <person name="Sengamalay N."/>
            <person name="Fraser C.M."/>
            <person name="Hine E."/>
            <person name="Shefchek K.A."/>
            <person name="Das S.P."/>
            <person name="Tettelin H."/>
        </authorList>
    </citation>
    <scope>NUCLEOTIDE SEQUENCE [LARGE SCALE GENOMIC DNA]</scope>
    <source>
        <strain evidence="6 7">Harvey</strain>
    </source>
</reference>
<dbReference type="InterPro" id="IPR027417">
    <property type="entry name" value="P-loop_NTPase"/>
</dbReference>
<proteinExistence type="predicted"/>
<feature type="domain" description="ABC transporter" evidence="5">
    <location>
        <begin position="2"/>
        <end position="39"/>
    </location>
</feature>
<gene>
    <name evidence="6" type="ORF">I551_4788</name>
</gene>
<dbReference type="PANTHER" id="PTHR11384:SF59">
    <property type="entry name" value="LYSOSOMAL COBALAMIN TRANSPORTER ABCD4"/>
    <property type="match status" value="1"/>
</dbReference>
<dbReference type="Proteomes" id="UP000020681">
    <property type="component" value="Unassembled WGS sequence"/>
</dbReference>
<dbReference type="Pfam" id="PF00005">
    <property type="entry name" value="ABC_tran"/>
    <property type="match status" value="1"/>
</dbReference>
<dbReference type="PANTHER" id="PTHR11384">
    <property type="entry name" value="ATP-BINDING CASSETTE, SUB-FAMILY D MEMBER"/>
    <property type="match status" value="1"/>
</dbReference>
<accession>A0ABN0QVJ7</accession>
<name>A0ABN0QVJ7_MYCUL</name>
<protein>
    <submittedName>
        <fullName evidence="6">AAA ATPase domain protein</fullName>
    </submittedName>
</protein>
<dbReference type="SUPFAM" id="SSF52540">
    <property type="entry name" value="P-loop containing nucleoside triphosphate hydrolases"/>
    <property type="match status" value="1"/>
</dbReference>
<sequence length="83" mass="9060">MDVRLDRGDSLVITGRSGSGKTTLLRSLAELWPFASGTLSRPDGANDTMFLSQLPYVPLGSLRVVVCYPNSLTTSRTRRCATR</sequence>
<keyword evidence="3" id="KW-1133">Transmembrane helix</keyword>